<accession>A0A9N7U1R6</accession>
<comment type="caution">
    <text evidence="2">The sequence shown here is derived from an EMBL/GenBank/DDBJ whole genome shotgun (WGS) entry which is preliminary data.</text>
</comment>
<keyword evidence="3" id="KW-1185">Reference proteome</keyword>
<feature type="compositionally biased region" description="Basic and acidic residues" evidence="1">
    <location>
        <begin position="115"/>
        <end position="128"/>
    </location>
</feature>
<protein>
    <submittedName>
        <fullName evidence="2">Uncharacterized protein</fullName>
    </submittedName>
</protein>
<name>A0A9N7U1R6_PLEPL</name>
<feature type="region of interest" description="Disordered" evidence="1">
    <location>
        <begin position="109"/>
        <end position="128"/>
    </location>
</feature>
<dbReference type="EMBL" id="CADEAL010000625">
    <property type="protein sequence ID" value="CAB1422963.1"/>
    <property type="molecule type" value="Genomic_DNA"/>
</dbReference>
<dbReference type="Gene3D" id="1.10.510.10">
    <property type="entry name" value="Transferase(Phosphotransferase) domain 1"/>
    <property type="match status" value="1"/>
</dbReference>
<evidence type="ECO:0000313" key="2">
    <source>
        <dbReference type="EMBL" id="CAB1422963.1"/>
    </source>
</evidence>
<gene>
    <name evidence="2" type="ORF">PLEPLA_LOCUS10881</name>
</gene>
<dbReference type="AlphaFoldDB" id="A0A9N7U1R6"/>
<evidence type="ECO:0000256" key="1">
    <source>
        <dbReference type="SAM" id="MobiDB-lite"/>
    </source>
</evidence>
<dbReference type="Proteomes" id="UP001153269">
    <property type="component" value="Unassembled WGS sequence"/>
</dbReference>
<organism evidence="2 3">
    <name type="scientific">Pleuronectes platessa</name>
    <name type="common">European plaice</name>
    <dbReference type="NCBI Taxonomy" id="8262"/>
    <lineage>
        <taxon>Eukaryota</taxon>
        <taxon>Metazoa</taxon>
        <taxon>Chordata</taxon>
        <taxon>Craniata</taxon>
        <taxon>Vertebrata</taxon>
        <taxon>Euteleostomi</taxon>
        <taxon>Actinopterygii</taxon>
        <taxon>Neopterygii</taxon>
        <taxon>Teleostei</taxon>
        <taxon>Neoteleostei</taxon>
        <taxon>Acanthomorphata</taxon>
        <taxon>Carangaria</taxon>
        <taxon>Pleuronectiformes</taxon>
        <taxon>Pleuronectoidei</taxon>
        <taxon>Pleuronectidae</taxon>
        <taxon>Pleuronectes</taxon>
    </lineage>
</organism>
<sequence length="128" mass="14546">MVRSRMKDMVTVLGQPQDHLLRAGRYSEQFFIEKETAEEFTAVNNVETEEEESFIEQPNSLNGLIHIHPKLGAAEMEDRMAFVSLLEGLLHLYGDERVLSSSSSGAALHLYEPPETDHLRRSNEVLPH</sequence>
<reference evidence="2" key="1">
    <citation type="submission" date="2020-03" db="EMBL/GenBank/DDBJ databases">
        <authorList>
            <person name="Weist P."/>
        </authorList>
    </citation>
    <scope>NUCLEOTIDE SEQUENCE</scope>
</reference>
<proteinExistence type="predicted"/>
<evidence type="ECO:0000313" key="3">
    <source>
        <dbReference type="Proteomes" id="UP001153269"/>
    </source>
</evidence>